<proteinExistence type="predicted"/>
<dbReference type="RefSeq" id="WP_147098273.1">
    <property type="nucleotide sequence ID" value="NZ_VOOS01000001.1"/>
</dbReference>
<dbReference type="PANTHER" id="PTHR35869:SF1">
    <property type="entry name" value="OUTER-MEMBRANE LIPOPROTEIN CARRIER PROTEIN"/>
    <property type="match status" value="1"/>
</dbReference>
<dbReference type="Pfam" id="PF03548">
    <property type="entry name" value="LolA"/>
    <property type="match status" value="1"/>
</dbReference>
<keyword evidence="1 2" id="KW-0732">Signal</keyword>
<evidence type="ECO:0000313" key="3">
    <source>
        <dbReference type="EMBL" id="TXB67067.1"/>
    </source>
</evidence>
<evidence type="ECO:0000256" key="1">
    <source>
        <dbReference type="ARBA" id="ARBA00022729"/>
    </source>
</evidence>
<reference evidence="3 4" key="1">
    <citation type="submission" date="2019-08" db="EMBL/GenBank/DDBJ databases">
        <title>Genome of Vicingus serpentipes NCIMB 15042.</title>
        <authorList>
            <person name="Bowman J.P."/>
        </authorList>
    </citation>
    <scope>NUCLEOTIDE SEQUENCE [LARGE SCALE GENOMIC DNA]</scope>
    <source>
        <strain evidence="3 4">NCIMB 15042</strain>
    </source>
</reference>
<organism evidence="3 4">
    <name type="scientific">Vicingus serpentipes</name>
    <dbReference type="NCBI Taxonomy" id="1926625"/>
    <lineage>
        <taxon>Bacteria</taxon>
        <taxon>Pseudomonadati</taxon>
        <taxon>Bacteroidota</taxon>
        <taxon>Flavobacteriia</taxon>
        <taxon>Flavobacteriales</taxon>
        <taxon>Vicingaceae</taxon>
        <taxon>Vicingus</taxon>
    </lineage>
</organism>
<name>A0A5C6RYC8_9FLAO</name>
<dbReference type="InterPro" id="IPR004564">
    <property type="entry name" value="OM_lipoprot_carrier_LolA-like"/>
</dbReference>
<protein>
    <submittedName>
        <fullName evidence="3">Outer membrane lipoprotein carrier protein LolA</fullName>
    </submittedName>
</protein>
<gene>
    <name evidence="3" type="ORF">FRY74_02455</name>
</gene>
<dbReference type="PANTHER" id="PTHR35869">
    <property type="entry name" value="OUTER-MEMBRANE LIPOPROTEIN CARRIER PROTEIN"/>
    <property type="match status" value="1"/>
</dbReference>
<dbReference type="OrthoDB" id="1491557at2"/>
<dbReference type="Gene3D" id="2.50.20.10">
    <property type="entry name" value="Lipoprotein localisation LolA/LolB/LppX"/>
    <property type="match status" value="1"/>
</dbReference>
<dbReference type="AlphaFoldDB" id="A0A5C6RYC8"/>
<keyword evidence="4" id="KW-1185">Reference proteome</keyword>
<evidence type="ECO:0000313" key="4">
    <source>
        <dbReference type="Proteomes" id="UP000321721"/>
    </source>
</evidence>
<feature type="chain" id="PRO_5022818246" evidence="2">
    <location>
        <begin position="20"/>
        <end position="212"/>
    </location>
</feature>
<dbReference type="EMBL" id="VOOS01000001">
    <property type="protein sequence ID" value="TXB67067.1"/>
    <property type="molecule type" value="Genomic_DNA"/>
</dbReference>
<dbReference type="SUPFAM" id="SSF89392">
    <property type="entry name" value="Prokaryotic lipoproteins and lipoprotein localization factors"/>
    <property type="match status" value="1"/>
</dbReference>
<keyword evidence="3" id="KW-0449">Lipoprotein</keyword>
<dbReference type="Proteomes" id="UP000321721">
    <property type="component" value="Unassembled WGS sequence"/>
</dbReference>
<evidence type="ECO:0000256" key="2">
    <source>
        <dbReference type="SAM" id="SignalP"/>
    </source>
</evidence>
<sequence length="212" mass="24113">MKKLTTLLFAGLLAFNMNAQEDAKAKEILDKLSAKTKSYSSIKADFQYSMINKSDGLNETQTGKIEIKGNSYFLTIQGQDIISDGKTIWTHIKESEEVQINSVSEDDDEGISPNKIFTLYETGFKYKFVEEKNNIQTVNLYPKDPEAKAYHRISIMIDKVKQQITEVTMFGKDGTQSNYKIKSFTPNTAISDSHFTFNKSKYPSVEIIDLRD</sequence>
<dbReference type="CDD" id="cd16325">
    <property type="entry name" value="LolA"/>
    <property type="match status" value="1"/>
</dbReference>
<feature type="signal peptide" evidence="2">
    <location>
        <begin position="1"/>
        <end position="19"/>
    </location>
</feature>
<dbReference type="InterPro" id="IPR029046">
    <property type="entry name" value="LolA/LolB/LppX"/>
</dbReference>
<comment type="caution">
    <text evidence="3">The sequence shown here is derived from an EMBL/GenBank/DDBJ whole genome shotgun (WGS) entry which is preliminary data.</text>
</comment>
<accession>A0A5C6RYC8</accession>